<organism evidence="2 3">
    <name type="scientific">Solibacillus merdavium</name>
    <dbReference type="NCBI Taxonomy" id="2762218"/>
    <lineage>
        <taxon>Bacteria</taxon>
        <taxon>Bacillati</taxon>
        <taxon>Bacillota</taxon>
        <taxon>Bacilli</taxon>
        <taxon>Bacillales</taxon>
        <taxon>Caryophanaceae</taxon>
        <taxon>Solibacillus</taxon>
    </lineage>
</organism>
<name>A0ABR8XP50_9BACL</name>
<dbReference type="PANTHER" id="PTHR40070">
    <property type="entry name" value="UPF0478 PROTEIN YTXG"/>
    <property type="match status" value="1"/>
</dbReference>
<keyword evidence="1" id="KW-0812">Transmembrane</keyword>
<proteinExistence type="predicted"/>
<protein>
    <submittedName>
        <fullName evidence="2">DUF948 domain-containing protein</fullName>
    </submittedName>
</protein>
<dbReference type="RefSeq" id="WP_191704235.1">
    <property type="nucleotide sequence ID" value="NZ_JACSPW010000010.1"/>
</dbReference>
<dbReference type="PANTHER" id="PTHR40070:SF1">
    <property type="entry name" value="UPF0478 PROTEIN YTXG"/>
    <property type="match status" value="1"/>
</dbReference>
<dbReference type="Proteomes" id="UP000600565">
    <property type="component" value="Unassembled WGS sequence"/>
</dbReference>
<dbReference type="EMBL" id="JACSPW010000010">
    <property type="protein sequence ID" value="MBD8033710.1"/>
    <property type="molecule type" value="Genomic_DNA"/>
</dbReference>
<keyword evidence="1" id="KW-0472">Membrane</keyword>
<evidence type="ECO:0000313" key="2">
    <source>
        <dbReference type="EMBL" id="MBD8033710.1"/>
    </source>
</evidence>
<feature type="transmembrane region" description="Helical" evidence="1">
    <location>
        <begin position="6"/>
        <end position="30"/>
    </location>
</feature>
<sequence length="134" mass="14876">MNSWLLASIIILGIAVVLLVGCIVAVLGPIKKVVTLLLARVEGIQKQLSYIQTETVKLTETMDRIKTDIEFKKDSVQSVIQSVKNTGIVLNQVSDVSYDKTSAVLKKANNDSQRQAEVKEWTNIVMSYVNRKAQ</sequence>
<keyword evidence="1" id="KW-1133">Transmembrane helix</keyword>
<accession>A0ABR8XP50</accession>
<reference evidence="2 3" key="1">
    <citation type="submission" date="2020-08" db="EMBL/GenBank/DDBJ databases">
        <title>A Genomic Blueprint of the Chicken Gut Microbiome.</title>
        <authorList>
            <person name="Gilroy R."/>
            <person name="Ravi A."/>
            <person name="Getino M."/>
            <person name="Pursley I."/>
            <person name="Horton D.L."/>
            <person name="Alikhan N.-F."/>
            <person name="Baker D."/>
            <person name="Gharbi K."/>
            <person name="Hall N."/>
            <person name="Watson M."/>
            <person name="Adriaenssens E.M."/>
            <person name="Foster-Nyarko E."/>
            <person name="Jarju S."/>
            <person name="Secka A."/>
            <person name="Antonio M."/>
            <person name="Oren A."/>
            <person name="Chaudhuri R."/>
            <person name="La Ragione R.M."/>
            <person name="Hildebrand F."/>
            <person name="Pallen M.J."/>
        </authorList>
    </citation>
    <scope>NUCLEOTIDE SEQUENCE [LARGE SCALE GENOMIC DNA]</scope>
    <source>
        <strain evidence="2 3">Sa1YVA6</strain>
    </source>
</reference>
<gene>
    <name evidence="2" type="ORF">H9632_11590</name>
</gene>
<keyword evidence="3" id="KW-1185">Reference proteome</keyword>
<evidence type="ECO:0000256" key="1">
    <source>
        <dbReference type="SAM" id="Phobius"/>
    </source>
</evidence>
<dbReference type="InterPro" id="IPR009293">
    <property type="entry name" value="UPF0478"/>
</dbReference>
<comment type="caution">
    <text evidence="2">The sequence shown here is derived from an EMBL/GenBank/DDBJ whole genome shotgun (WGS) entry which is preliminary data.</text>
</comment>
<evidence type="ECO:0000313" key="3">
    <source>
        <dbReference type="Proteomes" id="UP000600565"/>
    </source>
</evidence>
<dbReference type="Pfam" id="PF06103">
    <property type="entry name" value="DUF948"/>
    <property type="match status" value="1"/>
</dbReference>